<evidence type="ECO:0000313" key="3">
    <source>
        <dbReference type="Proteomes" id="UP001597036"/>
    </source>
</evidence>
<dbReference type="RefSeq" id="WP_377938007.1">
    <property type="nucleotide sequence ID" value="NZ_JBHTHQ010000012.1"/>
</dbReference>
<feature type="domain" description="YdhG-like" evidence="1">
    <location>
        <begin position="40"/>
        <end position="131"/>
    </location>
</feature>
<evidence type="ECO:0000259" key="1">
    <source>
        <dbReference type="Pfam" id="PF08818"/>
    </source>
</evidence>
<sequence length="156" mass="18085">MTQPCTQSQKPLLSQSFLSHSLPREFKDYLVGPRVPETAREHLREALEWICTNHPELDTRIAWNQPMFTHHGTFIVGFSAASKHLCFTGEQVVQEKLRSTFTERGYRCTKKLVNLPIDKPLPFDLLEESIQLQMTLKKNVTAYWMPKEIITANLEN</sequence>
<accession>A0ABW2Y404</accession>
<dbReference type="EMBL" id="JBHTHQ010000012">
    <property type="protein sequence ID" value="MFD0704476.1"/>
    <property type="molecule type" value="Genomic_DNA"/>
</dbReference>
<reference evidence="3" key="1">
    <citation type="journal article" date="2019" name="Int. J. Syst. Evol. Microbiol.">
        <title>The Global Catalogue of Microorganisms (GCM) 10K type strain sequencing project: providing services to taxonomists for standard genome sequencing and annotation.</title>
        <authorList>
            <consortium name="The Broad Institute Genomics Platform"/>
            <consortium name="The Broad Institute Genome Sequencing Center for Infectious Disease"/>
            <person name="Wu L."/>
            <person name="Ma J."/>
        </authorList>
    </citation>
    <scope>NUCLEOTIDE SEQUENCE [LARGE SCALE GENOMIC DNA]</scope>
    <source>
        <strain evidence="3">CCM 8604</strain>
    </source>
</reference>
<name>A0ABW2Y404_9BIFI</name>
<dbReference type="SUPFAM" id="SSF159888">
    <property type="entry name" value="YdhG-like"/>
    <property type="match status" value="1"/>
</dbReference>
<dbReference type="Gene3D" id="3.90.1150.200">
    <property type="match status" value="1"/>
</dbReference>
<dbReference type="Pfam" id="PF08818">
    <property type="entry name" value="DUF1801"/>
    <property type="match status" value="1"/>
</dbReference>
<gene>
    <name evidence="2" type="ORF">ACFQY8_01750</name>
</gene>
<keyword evidence="3" id="KW-1185">Reference proteome</keyword>
<dbReference type="InterPro" id="IPR014922">
    <property type="entry name" value="YdhG-like"/>
</dbReference>
<organism evidence="2 3">
    <name type="scientific">Alloscardovia venturai</name>
    <dbReference type="NCBI Taxonomy" id="1769421"/>
    <lineage>
        <taxon>Bacteria</taxon>
        <taxon>Bacillati</taxon>
        <taxon>Actinomycetota</taxon>
        <taxon>Actinomycetes</taxon>
        <taxon>Bifidobacteriales</taxon>
        <taxon>Bifidobacteriaceae</taxon>
        <taxon>Alloscardovia</taxon>
    </lineage>
</organism>
<evidence type="ECO:0000313" key="2">
    <source>
        <dbReference type="EMBL" id="MFD0704476.1"/>
    </source>
</evidence>
<comment type="caution">
    <text evidence="2">The sequence shown here is derived from an EMBL/GenBank/DDBJ whole genome shotgun (WGS) entry which is preliminary data.</text>
</comment>
<proteinExistence type="predicted"/>
<dbReference type="Proteomes" id="UP001597036">
    <property type="component" value="Unassembled WGS sequence"/>
</dbReference>
<protein>
    <submittedName>
        <fullName evidence="2">Iron chaperone</fullName>
    </submittedName>
</protein>